<reference evidence="10 11" key="1">
    <citation type="journal article" date="2019" name="Sci. Rep.">
        <title>Comparative genomics of chytrid fungi reveal insights into the obligate biotrophic and pathogenic lifestyle of Synchytrium endobioticum.</title>
        <authorList>
            <person name="van de Vossenberg B.T.L.H."/>
            <person name="Warris S."/>
            <person name="Nguyen H.D.T."/>
            <person name="van Gent-Pelzer M.P.E."/>
            <person name="Joly D.L."/>
            <person name="van de Geest H.C."/>
            <person name="Bonants P.J.M."/>
            <person name="Smith D.S."/>
            <person name="Levesque C.A."/>
            <person name="van der Lee T.A.J."/>
        </authorList>
    </citation>
    <scope>NUCLEOTIDE SEQUENCE [LARGE SCALE GENOMIC DNA]</scope>
    <source>
        <strain evidence="10 11">CBS 809.83</strain>
    </source>
</reference>
<evidence type="ECO:0000256" key="1">
    <source>
        <dbReference type="ARBA" id="ARBA00010761"/>
    </source>
</evidence>
<dbReference type="SUPFAM" id="SSF54814">
    <property type="entry name" value="Prokaryotic type KH domain (KH-domain type II)"/>
    <property type="match status" value="1"/>
</dbReference>
<accession>A0A507DY84</accession>
<evidence type="ECO:0000313" key="10">
    <source>
        <dbReference type="EMBL" id="TPX56674.1"/>
    </source>
</evidence>
<dbReference type="Gene3D" id="3.30.300.20">
    <property type="match status" value="1"/>
</dbReference>
<evidence type="ECO:0000256" key="6">
    <source>
        <dbReference type="ARBA" id="ARBA00035408"/>
    </source>
</evidence>
<dbReference type="EMBL" id="QEAQ01000068">
    <property type="protein sequence ID" value="TPX56674.1"/>
    <property type="molecule type" value="Genomic_DNA"/>
</dbReference>
<dbReference type="NCBIfam" id="NF003219">
    <property type="entry name" value="PRK04191.1"/>
    <property type="match status" value="1"/>
</dbReference>
<dbReference type="PANTHER" id="PTHR11760:SF32">
    <property type="entry name" value="SMALL RIBOSOMAL SUBUNIT PROTEIN US3"/>
    <property type="match status" value="1"/>
</dbReference>
<dbReference type="GO" id="GO:0022627">
    <property type="term" value="C:cytosolic small ribosomal subunit"/>
    <property type="evidence" value="ECO:0007669"/>
    <property type="project" value="TreeGrafter"/>
</dbReference>
<dbReference type="CDD" id="cd02413">
    <property type="entry name" value="KH-II_40S_S3"/>
    <property type="match status" value="1"/>
</dbReference>
<evidence type="ECO:0000256" key="8">
    <source>
        <dbReference type="PROSITE-ProRule" id="PRU00118"/>
    </source>
</evidence>
<dbReference type="SMART" id="SM00322">
    <property type="entry name" value="KH"/>
    <property type="match status" value="1"/>
</dbReference>
<comment type="caution">
    <text evidence="10">The sequence shown here is derived from an EMBL/GenBank/DDBJ whole genome shotgun (WGS) entry which is preliminary data.</text>
</comment>
<evidence type="ECO:0000256" key="4">
    <source>
        <dbReference type="ARBA" id="ARBA00022980"/>
    </source>
</evidence>
<dbReference type="GO" id="GO:0005634">
    <property type="term" value="C:nucleus"/>
    <property type="evidence" value="ECO:0007669"/>
    <property type="project" value="TreeGrafter"/>
</dbReference>
<dbReference type="InterPro" id="IPR004087">
    <property type="entry name" value="KH_dom"/>
</dbReference>
<dbReference type="PANTHER" id="PTHR11760">
    <property type="entry name" value="30S/40S RIBOSOMAL PROTEIN S3"/>
    <property type="match status" value="1"/>
</dbReference>
<dbReference type="GO" id="GO:0006412">
    <property type="term" value="P:translation"/>
    <property type="evidence" value="ECO:0007669"/>
    <property type="project" value="InterPro"/>
</dbReference>
<feature type="domain" description="KH type-2" evidence="9">
    <location>
        <begin position="48"/>
        <end position="119"/>
    </location>
</feature>
<sequence>MTSTTTLYERHANAQTNGGCELGLQHELGTWRTSGHFFVADGVFFAELNELLTRELAEEGYSGVEVRVTPTRTEIIIRATRTQNVLGEKGRRIRELTSVVQKRFNFPENTVELYAEKVNNRGLCAIAQAESLRYKLLGGLAVRRACYGVVRFIMESGAKGCEVVVSGKLRGARAKSMKFVDGFMIHSGQPTRDYIDEAVRHVLLRQGVLGIRVKIMLEWDPTGKTGPKKPLPDMVTILEPKAEEPIPAPIAVSTAAPVEAPAATEPVVASA</sequence>
<proteinExistence type="inferred from homology"/>
<protein>
    <recommendedName>
        <fullName evidence="7">30S ribosomal protein S3, chloroplastic</fullName>
    </recommendedName>
    <alternativeName>
        <fullName evidence="6">40S ribosomal protein S3</fullName>
    </alternativeName>
</protein>
<evidence type="ECO:0000256" key="3">
    <source>
        <dbReference type="ARBA" id="ARBA00022884"/>
    </source>
</evidence>
<comment type="similarity">
    <text evidence="1">Belongs to the universal ribosomal protein uS3 family.</text>
</comment>
<keyword evidence="4" id="KW-0689">Ribosomal protein</keyword>
<keyword evidence="2" id="KW-0699">rRNA-binding</keyword>
<dbReference type="Pfam" id="PF00189">
    <property type="entry name" value="Ribosomal_S3_C"/>
    <property type="match status" value="1"/>
</dbReference>
<dbReference type="InterPro" id="IPR009019">
    <property type="entry name" value="KH_sf_prok-type"/>
</dbReference>
<dbReference type="SUPFAM" id="SSF54821">
    <property type="entry name" value="Ribosomal protein S3 C-terminal domain"/>
    <property type="match status" value="1"/>
</dbReference>
<dbReference type="GO" id="GO:0019843">
    <property type="term" value="F:rRNA binding"/>
    <property type="evidence" value="ECO:0007669"/>
    <property type="project" value="UniProtKB-KW"/>
</dbReference>
<dbReference type="FunFam" id="3.30.1140.32:FF:000004">
    <property type="entry name" value="40S ribosomal protein S3"/>
    <property type="match status" value="1"/>
</dbReference>
<dbReference type="AlphaFoldDB" id="A0A507DY84"/>
<evidence type="ECO:0000313" key="11">
    <source>
        <dbReference type="Proteomes" id="UP000318582"/>
    </source>
</evidence>
<dbReference type="Gene3D" id="3.30.1140.32">
    <property type="entry name" value="Ribosomal protein S3, C-terminal domain"/>
    <property type="match status" value="1"/>
</dbReference>
<dbReference type="GO" id="GO:0003735">
    <property type="term" value="F:structural constituent of ribosome"/>
    <property type="evidence" value="ECO:0007669"/>
    <property type="project" value="InterPro"/>
</dbReference>
<evidence type="ECO:0000256" key="2">
    <source>
        <dbReference type="ARBA" id="ARBA00022730"/>
    </source>
</evidence>
<organism evidence="10 11">
    <name type="scientific">Powellomyces hirtus</name>
    <dbReference type="NCBI Taxonomy" id="109895"/>
    <lineage>
        <taxon>Eukaryota</taxon>
        <taxon>Fungi</taxon>
        <taxon>Fungi incertae sedis</taxon>
        <taxon>Chytridiomycota</taxon>
        <taxon>Chytridiomycota incertae sedis</taxon>
        <taxon>Chytridiomycetes</taxon>
        <taxon>Spizellomycetales</taxon>
        <taxon>Powellomycetaceae</taxon>
        <taxon>Powellomyces</taxon>
    </lineage>
</organism>
<dbReference type="FunFam" id="3.30.300.20:FF:000006">
    <property type="entry name" value="40S ribosomal protein S3"/>
    <property type="match status" value="1"/>
</dbReference>
<dbReference type="STRING" id="109895.A0A507DY84"/>
<dbReference type="InterPro" id="IPR036419">
    <property type="entry name" value="Ribosomal_S3_C_sf"/>
</dbReference>
<dbReference type="InterPro" id="IPR005703">
    <property type="entry name" value="Ribosomal_uS3_euk/arc"/>
</dbReference>
<dbReference type="InterPro" id="IPR015946">
    <property type="entry name" value="KH_dom-like_a/b"/>
</dbReference>
<dbReference type="InterPro" id="IPR001351">
    <property type="entry name" value="Ribosomal_uS3_C"/>
</dbReference>
<dbReference type="NCBIfam" id="TIGR01008">
    <property type="entry name" value="uS3_euk_arch"/>
    <property type="match status" value="1"/>
</dbReference>
<dbReference type="Pfam" id="PF07650">
    <property type="entry name" value="KH_2"/>
    <property type="match status" value="1"/>
</dbReference>
<keyword evidence="5" id="KW-0687">Ribonucleoprotein</keyword>
<keyword evidence="3 8" id="KW-0694">RNA-binding</keyword>
<dbReference type="InterPro" id="IPR057258">
    <property type="entry name" value="Ribosomal_uS3"/>
</dbReference>
<keyword evidence="11" id="KW-1185">Reference proteome</keyword>
<gene>
    <name evidence="10" type="ORF">PhCBS80983_g04358</name>
</gene>
<dbReference type="InterPro" id="IPR004044">
    <property type="entry name" value="KH_dom_type_2"/>
</dbReference>
<evidence type="ECO:0000259" key="9">
    <source>
        <dbReference type="PROSITE" id="PS50823"/>
    </source>
</evidence>
<dbReference type="PROSITE" id="PS50823">
    <property type="entry name" value="KH_TYPE_2"/>
    <property type="match status" value="1"/>
</dbReference>
<name>A0A507DY84_9FUNG</name>
<evidence type="ECO:0000256" key="5">
    <source>
        <dbReference type="ARBA" id="ARBA00023274"/>
    </source>
</evidence>
<evidence type="ECO:0000256" key="7">
    <source>
        <dbReference type="ARBA" id="ARBA00035473"/>
    </source>
</evidence>
<dbReference type="Proteomes" id="UP000318582">
    <property type="component" value="Unassembled WGS sequence"/>
</dbReference>